<dbReference type="Pfam" id="PF01553">
    <property type="entry name" value="Acyltransferase"/>
    <property type="match status" value="1"/>
</dbReference>
<dbReference type="SMART" id="SM00563">
    <property type="entry name" value="PlsC"/>
    <property type="match status" value="1"/>
</dbReference>
<accession>A0A564XUB3</accession>
<dbReference type="GO" id="GO:0005783">
    <property type="term" value="C:endoplasmic reticulum"/>
    <property type="evidence" value="ECO:0007669"/>
    <property type="project" value="TreeGrafter"/>
</dbReference>
<feature type="domain" description="Phospholipid/glycerol acyltransferase" evidence="6">
    <location>
        <begin position="1"/>
        <end position="76"/>
    </location>
</feature>
<dbReference type="Proteomes" id="UP000321570">
    <property type="component" value="Unassembled WGS sequence"/>
</dbReference>
<dbReference type="AlphaFoldDB" id="A0A564XUB3"/>
<keyword evidence="3" id="KW-0808">Transferase</keyword>
<gene>
    <name evidence="7" type="ORF">WMSIL1_LOCUS18</name>
</gene>
<protein>
    <recommendedName>
        <fullName evidence="2">1-acylglycerol-3-phosphate O-acyltransferase</fullName>
        <ecNumber evidence="2">2.3.1.51</ecNumber>
    </recommendedName>
</protein>
<dbReference type="GO" id="GO:0003841">
    <property type="term" value="F:1-acylglycerol-3-phosphate O-acyltransferase activity"/>
    <property type="evidence" value="ECO:0007669"/>
    <property type="project" value="UniProtKB-EC"/>
</dbReference>
<evidence type="ECO:0000256" key="4">
    <source>
        <dbReference type="ARBA" id="ARBA00023315"/>
    </source>
</evidence>
<reference evidence="7 8" key="1">
    <citation type="submission" date="2019-07" db="EMBL/GenBank/DDBJ databases">
        <authorList>
            <person name="Jastrzebski P J."/>
            <person name="Paukszto L."/>
            <person name="Jastrzebski P J."/>
        </authorList>
    </citation>
    <scope>NUCLEOTIDE SEQUENCE [LARGE SCALE GENOMIC DNA]</scope>
    <source>
        <strain evidence="7 8">WMS-il1</strain>
    </source>
</reference>
<dbReference type="PANTHER" id="PTHR10434:SF11">
    <property type="entry name" value="1-ACYL-SN-GLYCEROL-3-PHOSPHATE ACYLTRANSFERASE"/>
    <property type="match status" value="1"/>
</dbReference>
<dbReference type="SUPFAM" id="SSF69593">
    <property type="entry name" value="Glycerol-3-phosphate (1)-acyltransferase"/>
    <property type="match status" value="1"/>
</dbReference>
<organism evidence="7 8">
    <name type="scientific">Hymenolepis diminuta</name>
    <name type="common">Rat tapeworm</name>
    <dbReference type="NCBI Taxonomy" id="6216"/>
    <lineage>
        <taxon>Eukaryota</taxon>
        <taxon>Metazoa</taxon>
        <taxon>Spiralia</taxon>
        <taxon>Lophotrochozoa</taxon>
        <taxon>Platyhelminthes</taxon>
        <taxon>Cestoda</taxon>
        <taxon>Eucestoda</taxon>
        <taxon>Cyclophyllidea</taxon>
        <taxon>Hymenolepididae</taxon>
        <taxon>Hymenolepis</taxon>
    </lineage>
</organism>
<feature type="region of interest" description="Disordered" evidence="5">
    <location>
        <begin position="149"/>
        <end position="174"/>
    </location>
</feature>
<proteinExistence type="predicted"/>
<evidence type="ECO:0000256" key="1">
    <source>
        <dbReference type="ARBA" id="ARBA00004728"/>
    </source>
</evidence>
<keyword evidence="8" id="KW-1185">Reference proteome</keyword>
<evidence type="ECO:0000256" key="5">
    <source>
        <dbReference type="SAM" id="MobiDB-lite"/>
    </source>
</evidence>
<dbReference type="GO" id="GO:0006654">
    <property type="term" value="P:phosphatidic acid biosynthetic process"/>
    <property type="evidence" value="ECO:0007669"/>
    <property type="project" value="TreeGrafter"/>
</dbReference>
<keyword evidence="4" id="KW-0012">Acyltransferase</keyword>
<evidence type="ECO:0000313" key="8">
    <source>
        <dbReference type="Proteomes" id="UP000321570"/>
    </source>
</evidence>
<dbReference type="InterPro" id="IPR002123">
    <property type="entry name" value="Plipid/glycerol_acylTrfase"/>
</dbReference>
<evidence type="ECO:0000256" key="2">
    <source>
        <dbReference type="ARBA" id="ARBA00013211"/>
    </source>
</evidence>
<evidence type="ECO:0000313" key="7">
    <source>
        <dbReference type="EMBL" id="VUZ38550.1"/>
    </source>
</evidence>
<comment type="pathway">
    <text evidence="1">Phospholipid metabolism; CDP-diacylglycerol biosynthesis; CDP-diacylglycerol from sn-glycerol 3-phosphate: step 2/3.</text>
</comment>
<evidence type="ECO:0000256" key="3">
    <source>
        <dbReference type="ARBA" id="ARBA00022679"/>
    </source>
</evidence>
<dbReference type="EC" id="2.3.1.51" evidence="2"/>
<dbReference type="EMBL" id="CABIJS010000001">
    <property type="protein sequence ID" value="VUZ38550.1"/>
    <property type="molecule type" value="Genomic_DNA"/>
</dbReference>
<name>A0A564XUB3_HYMDI</name>
<sequence>MYFTKLLPIVRDDHDKAMETMRKALDMVKNEHINMFIFPEGTRNRNGENILPFKKGAFHLAIQAHLPIIPVVISSYRSFLDHKKKVFDDATYGVYILEPIPTEGLASANAGSLMQQTYDAMNEIFKLTTLVNKEDLWMDVREMRILNQKKVEKDEDGGKEEQKLQDPLIEEAKQ</sequence>
<evidence type="ECO:0000259" key="6">
    <source>
        <dbReference type="SMART" id="SM00563"/>
    </source>
</evidence>
<dbReference type="PANTHER" id="PTHR10434">
    <property type="entry name" value="1-ACYL-SN-GLYCEROL-3-PHOSPHATE ACYLTRANSFERASE"/>
    <property type="match status" value="1"/>
</dbReference>
<feature type="compositionally biased region" description="Basic and acidic residues" evidence="5">
    <location>
        <begin position="159"/>
        <end position="174"/>
    </location>
</feature>
<dbReference type="CDD" id="cd07989">
    <property type="entry name" value="LPLAT_AGPAT-like"/>
    <property type="match status" value="1"/>
</dbReference>